<gene>
    <name evidence="3" type="ORF">S01H1_74421</name>
</gene>
<protein>
    <submittedName>
        <fullName evidence="3">Uncharacterized protein</fullName>
    </submittedName>
</protein>
<accession>X0YIV0</accession>
<dbReference type="EMBL" id="BARS01049789">
    <property type="protein sequence ID" value="GAG36756.1"/>
    <property type="molecule type" value="Genomic_DNA"/>
</dbReference>
<feature type="domain" description="Aldehyde oxidase/xanthine dehydrogenase second molybdopterin binding" evidence="2">
    <location>
        <begin position="134"/>
        <end position="239"/>
    </location>
</feature>
<dbReference type="InterPro" id="IPR008274">
    <property type="entry name" value="AldOxase/xan_DH_MoCoBD1"/>
</dbReference>
<feature type="non-terminal residue" evidence="3">
    <location>
        <position position="1"/>
    </location>
</feature>
<dbReference type="InterPro" id="IPR046867">
    <property type="entry name" value="AldOxase/xan_DH_MoCoBD2"/>
</dbReference>
<comment type="caution">
    <text evidence="3">The sequence shown here is derived from an EMBL/GenBank/DDBJ whole genome shotgun (WGS) entry which is preliminary data.</text>
</comment>
<dbReference type="Pfam" id="PF02738">
    <property type="entry name" value="MoCoBD_1"/>
    <property type="match status" value="1"/>
</dbReference>
<evidence type="ECO:0000313" key="3">
    <source>
        <dbReference type="EMBL" id="GAG36756.1"/>
    </source>
</evidence>
<evidence type="ECO:0000259" key="1">
    <source>
        <dbReference type="Pfam" id="PF02738"/>
    </source>
</evidence>
<feature type="domain" description="Aldehyde oxidase/xanthine dehydrogenase first molybdopterin binding" evidence="1">
    <location>
        <begin position="1"/>
        <end position="107"/>
    </location>
</feature>
<organism evidence="3">
    <name type="scientific">marine sediment metagenome</name>
    <dbReference type="NCBI Taxonomy" id="412755"/>
    <lineage>
        <taxon>unclassified sequences</taxon>
        <taxon>metagenomes</taxon>
        <taxon>ecological metagenomes</taxon>
    </lineage>
</organism>
<reference evidence="3" key="1">
    <citation type="journal article" date="2014" name="Front. Microbiol.">
        <title>High frequency of phylogenetically diverse reductive dehalogenase-homologous genes in deep subseafloor sedimentary metagenomes.</title>
        <authorList>
            <person name="Kawai M."/>
            <person name="Futagami T."/>
            <person name="Toyoda A."/>
            <person name="Takaki Y."/>
            <person name="Nishi S."/>
            <person name="Hori S."/>
            <person name="Arai W."/>
            <person name="Tsubouchi T."/>
            <person name="Morono Y."/>
            <person name="Uchiyama I."/>
            <person name="Ito T."/>
            <person name="Fujiyama A."/>
            <person name="Inagaki F."/>
            <person name="Takami H."/>
        </authorList>
    </citation>
    <scope>NUCLEOTIDE SEQUENCE</scope>
    <source>
        <strain evidence="3">Expedition CK06-06</strain>
    </source>
</reference>
<dbReference type="AlphaFoldDB" id="X0YIV0"/>
<dbReference type="PANTHER" id="PTHR11908">
    <property type="entry name" value="XANTHINE DEHYDROGENASE"/>
    <property type="match status" value="1"/>
</dbReference>
<dbReference type="InterPro" id="IPR016208">
    <property type="entry name" value="Ald_Oxase/xanthine_DH-like"/>
</dbReference>
<sequence>HPYILHYKVGVAADGRLTAMEARIIADAGAYASMSPFVTWRSAVQVTGPYECPHVHADVYAAYTNNCYTGAMRGFGAPQVNFAIESLMDELALKLDLDPLELRLRNAFEQGSVTATGQRLDHHTVSIKEVLSRATEAADWSVKRESLNTENRSRTDGKRLGIGLACSFRGVSLGAEGVDAAGTIVSIQSDGSVIVHVALTEMGQGVQSALSLIAAEVLGIDTQRIKCLGADTGRVPDSGP</sequence>
<dbReference type="SUPFAM" id="SSF56003">
    <property type="entry name" value="Molybdenum cofactor-binding domain"/>
    <property type="match status" value="1"/>
</dbReference>
<dbReference type="InterPro" id="IPR037165">
    <property type="entry name" value="AldOxase/xan_DH_Mopterin-bd_sf"/>
</dbReference>
<feature type="non-terminal residue" evidence="3">
    <location>
        <position position="240"/>
    </location>
</feature>
<dbReference type="GO" id="GO:0005506">
    <property type="term" value="F:iron ion binding"/>
    <property type="evidence" value="ECO:0007669"/>
    <property type="project" value="InterPro"/>
</dbReference>
<dbReference type="Gene3D" id="3.30.365.10">
    <property type="entry name" value="Aldehyde oxidase/xanthine dehydrogenase, molybdopterin binding domain"/>
    <property type="match status" value="2"/>
</dbReference>
<dbReference type="GO" id="GO:0016491">
    <property type="term" value="F:oxidoreductase activity"/>
    <property type="evidence" value="ECO:0007669"/>
    <property type="project" value="InterPro"/>
</dbReference>
<proteinExistence type="predicted"/>
<evidence type="ECO:0000259" key="2">
    <source>
        <dbReference type="Pfam" id="PF20256"/>
    </source>
</evidence>
<dbReference type="PANTHER" id="PTHR11908:SF157">
    <property type="entry name" value="XANTHINE DEHYDROGENASE SUBUNIT D-RELATED"/>
    <property type="match status" value="1"/>
</dbReference>
<dbReference type="Pfam" id="PF20256">
    <property type="entry name" value="MoCoBD_2"/>
    <property type="match status" value="1"/>
</dbReference>
<name>X0YIV0_9ZZZZ</name>